<dbReference type="AlphaFoldDB" id="A0A3S0HHH7"/>
<dbReference type="GO" id="GO:0009055">
    <property type="term" value="F:electron transfer activity"/>
    <property type="evidence" value="ECO:0007669"/>
    <property type="project" value="InterPro"/>
</dbReference>
<keyword evidence="11 12" id="KW-0472">Membrane</keyword>
<evidence type="ECO:0000256" key="8">
    <source>
        <dbReference type="ARBA" id="ARBA00022982"/>
    </source>
</evidence>
<feature type="domain" description="Cytochrome b561 bacterial/Ni-hydrogenase" evidence="13">
    <location>
        <begin position="24"/>
        <end position="212"/>
    </location>
</feature>
<evidence type="ECO:0000256" key="7">
    <source>
        <dbReference type="ARBA" id="ARBA00022723"/>
    </source>
</evidence>
<gene>
    <name evidence="14" type="ORF">EJP69_04110</name>
</gene>
<keyword evidence="8" id="KW-0249">Electron transport</keyword>
<dbReference type="GO" id="GO:0020037">
    <property type="term" value="F:heme binding"/>
    <property type="evidence" value="ECO:0007669"/>
    <property type="project" value="TreeGrafter"/>
</dbReference>
<evidence type="ECO:0000313" key="15">
    <source>
        <dbReference type="Proteomes" id="UP000267418"/>
    </source>
</evidence>
<evidence type="ECO:0000256" key="10">
    <source>
        <dbReference type="ARBA" id="ARBA00023004"/>
    </source>
</evidence>
<proteinExistence type="inferred from homology"/>
<evidence type="ECO:0000256" key="12">
    <source>
        <dbReference type="SAM" id="Phobius"/>
    </source>
</evidence>
<feature type="transmembrane region" description="Helical" evidence="12">
    <location>
        <begin position="74"/>
        <end position="94"/>
    </location>
</feature>
<dbReference type="PRINTS" id="PR00161">
    <property type="entry name" value="NIHGNASECYTB"/>
</dbReference>
<feature type="transmembrane region" description="Helical" evidence="12">
    <location>
        <begin position="139"/>
        <end position="159"/>
    </location>
</feature>
<dbReference type="InterPro" id="IPR011577">
    <property type="entry name" value="Cyt_b561_bac/Ni-Hgenase"/>
</dbReference>
<dbReference type="PANTHER" id="PTHR30485:SF1">
    <property type="entry name" value="CYTOCHROME YDHU-RELATED"/>
    <property type="match status" value="1"/>
</dbReference>
<comment type="similarity">
    <text evidence="2">Belongs to the HupC/HyaC/HydC family.</text>
</comment>
<feature type="transmembrane region" description="Helical" evidence="12">
    <location>
        <begin position="179"/>
        <end position="202"/>
    </location>
</feature>
<protein>
    <submittedName>
        <fullName evidence="14">Cytochrome B</fullName>
    </submittedName>
</protein>
<dbReference type="GO" id="GO:0005506">
    <property type="term" value="F:iron ion binding"/>
    <property type="evidence" value="ECO:0007669"/>
    <property type="project" value="InterPro"/>
</dbReference>
<accession>A0A3S0HHH7</accession>
<keyword evidence="7" id="KW-0479">Metal-binding</keyword>
<dbReference type="GO" id="GO:0005886">
    <property type="term" value="C:plasma membrane"/>
    <property type="evidence" value="ECO:0007669"/>
    <property type="project" value="UniProtKB-SubCell"/>
</dbReference>
<evidence type="ECO:0000256" key="9">
    <source>
        <dbReference type="ARBA" id="ARBA00022989"/>
    </source>
</evidence>
<comment type="caution">
    <text evidence="14">The sequence shown here is derived from an EMBL/GenBank/DDBJ whole genome shotgun (WGS) entry which is preliminary data.</text>
</comment>
<evidence type="ECO:0000256" key="5">
    <source>
        <dbReference type="ARBA" id="ARBA00022617"/>
    </source>
</evidence>
<dbReference type="InterPro" id="IPR051542">
    <property type="entry name" value="Hydrogenase_cytochrome"/>
</dbReference>
<evidence type="ECO:0000313" key="14">
    <source>
        <dbReference type="EMBL" id="RTQ36930.1"/>
    </source>
</evidence>
<dbReference type="GO" id="GO:0022904">
    <property type="term" value="P:respiratory electron transport chain"/>
    <property type="evidence" value="ECO:0007669"/>
    <property type="project" value="InterPro"/>
</dbReference>
<evidence type="ECO:0000259" key="13">
    <source>
        <dbReference type="Pfam" id="PF01292"/>
    </source>
</evidence>
<dbReference type="SUPFAM" id="SSF81342">
    <property type="entry name" value="Transmembrane di-heme cytochromes"/>
    <property type="match status" value="1"/>
</dbReference>
<evidence type="ECO:0000256" key="11">
    <source>
        <dbReference type="ARBA" id="ARBA00023136"/>
    </source>
</evidence>
<keyword evidence="4" id="KW-1003">Cell membrane</keyword>
<name>A0A3S0HHH7_9BURK</name>
<dbReference type="OrthoDB" id="197262at2"/>
<evidence type="ECO:0000256" key="3">
    <source>
        <dbReference type="ARBA" id="ARBA00022448"/>
    </source>
</evidence>
<dbReference type="Gene3D" id="1.20.950.20">
    <property type="entry name" value="Transmembrane di-heme cytochromes, Chain C"/>
    <property type="match status" value="1"/>
</dbReference>
<feature type="transmembrane region" description="Helical" evidence="12">
    <location>
        <begin position="30"/>
        <end position="50"/>
    </location>
</feature>
<dbReference type="RefSeq" id="WP_126468805.1">
    <property type="nucleotide sequence ID" value="NZ_RXOE01000001.1"/>
</dbReference>
<keyword evidence="9 12" id="KW-1133">Transmembrane helix</keyword>
<organism evidence="14 15">
    <name type="scientific">Variovorax gossypii</name>
    <dbReference type="NCBI Taxonomy" id="1679495"/>
    <lineage>
        <taxon>Bacteria</taxon>
        <taxon>Pseudomonadati</taxon>
        <taxon>Pseudomonadota</taxon>
        <taxon>Betaproteobacteria</taxon>
        <taxon>Burkholderiales</taxon>
        <taxon>Comamonadaceae</taxon>
        <taxon>Variovorax</taxon>
    </lineage>
</organism>
<evidence type="ECO:0000256" key="4">
    <source>
        <dbReference type="ARBA" id="ARBA00022475"/>
    </source>
</evidence>
<evidence type="ECO:0000256" key="6">
    <source>
        <dbReference type="ARBA" id="ARBA00022692"/>
    </source>
</evidence>
<dbReference type="Proteomes" id="UP000267418">
    <property type="component" value="Unassembled WGS sequence"/>
</dbReference>
<dbReference type="PANTHER" id="PTHR30485">
    <property type="entry name" value="NI/FE-HYDROGENASE 1 B-TYPE CYTOCHROME SUBUNIT"/>
    <property type="match status" value="1"/>
</dbReference>
<keyword evidence="15" id="KW-1185">Reference proteome</keyword>
<keyword evidence="10" id="KW-0408">Iron</keyword>
<evidence type="ECO:0000256" key="1">
    <source>
        <dbReference type="ARBA" id="ARBA00004651"/>
    </source>
</evidence>
<keyword evidence="6 12" id="KW-0812">Transmembrane</keyword>
<sequence length="217" mass="24072">MNSRTAIAPLAPDAPQADARRPIHPLWMRITHWLNALAVVILVTSGWRIYDAAPFFPFTIPTVVTLGGWLGGALQWHFAAMWLLVFNGLVYLALNIASGRLFTKFFPLTPRGVLQDALAALKGKFSHADPRHYNSVQKLAYLFVMLDLIVIVLSGLVLWKSVQFPVLRELMGGYESARRVHFFGMAAIVAFVVVHLVMVALVPRTLLTMIRGGTPKA</sequence>
<dbReference type="EMBL" id="RXOE01000001">
    <property type="protein sequence ID" value="RTQ36930.1"/>
    <property type="molecule type" value="Genomic_DNA"/>
</dbReference>
<reference evidence="14 15" key="1">
    <citation type="submission" date="2018-12" db="EMBL/GenBank/DDBJ databases">
        <title>The genome of Variovorax gossypii DSM 100435.</title>
        <authorList>
            <person name="Gao J."/>
            <person name="Sun J."/>
        </authorList>
    </citation>
    <scope>NUCLEOTIDE SEQUENCE [LARGE SCALE GENOMIC DNA]</scope>
    <source>
        <strain evidence="14 15">DSM 100435</strain>
    </source>
</reference>
<keyword evidence="5" id="KW-0349">Heme</keyword>
<dbReference type="InterPro" id="IPR016174">
    <property type="entry name" value="Di-haem_cyt_TM"/>
</dbReference>
<keyword evidence="3" id="KW-0813">Transport</keyword>
<dbReference type="Pfam" id="PF01292">
    <property type="entry name" value="Ni_hydr_CYTB"/>
    <property type="match status" value="1"/>
</dbReference>
<comment type="subcellular location">
    <subcellularLocation>
        <location evidence="1">Cell membrane</location>
        <topology evidence="1">Multi-pass membrane protein</topology>
    </subcellularLocation>
</comment>
<dbReference type="InterPro" id="IPR000516">
    <property type="entry name" value="Ni-dep_Hydgase_cyt-B"/>
</dbReference>
<evidence type="ECO:0000256" key="2">
    <source>
        <dbReference type="ARBA" id="ARBA00008622"/>
    </source>
</evidence>